<evidence type="ECO:0000313" key="3">
    <source>
        <dbReference type="Proteomes" id="UP001050975"/>
    </source>
</evidence>
<gene>
    <name evidence="2" type="ORF">MiSe_07920</name>
</gene>
<dbReference type="Gene3D" id="2.40.128.260">
    <property type="entry name" value="Type IV secretion system, VirB10/TraB/TrbI"/>
    <property type="match status" value="1"/>
</dbReference>
<sequence>MFTFKRWQSKTAVIMAVAMTGATATPFMAAAPVFAETRIAQSQRFVDFRIPTGTVIPVSYDKEKIVVAPNETAELTLTVADDIVSRDRRTVIIPRGSEIVGQLQPVRGGSQFVARELRISDNRSQSINASSRVVTTTQEVRRGPNARNILIGAAAGSGAAAAIAGLTGDRRINPLEVLIGTGVGAAGGLLLGQNRSSTRVVVIDPDSDLDLTLRSDLVVRGLGYDTGLDRGFDPNDRGI</sequence>
<feature type="signal peptide" evidence="1">
    <location>
        <begin position="1"/>
        <end position="29"/>
    </location>
</feature>
<protein>
    <submittedName>
        <fullName evidence="2">S-layer domain-containing protein</fullName>
    </submittedName>
</protein>
<dbReference type="RefSeq" id="WP_226575114.1">
    <property type="nucleotide sequence ID" value="NZ_BLAY01000008.1"/>
</dbReference>
<comment type="caution">
    <text evidence="2">The sequence shown here is derived from an EMBL/GenBank/DDBJ whole genome shotgun (WGS) entry which is preliminary data.</text>
</comment>
<dbReference type="InterPro" id="IPR042217">
    <property type="entry name" value="T4SS_VirB10/TrbI"/>
</dbReference>
<keyword evidence="1" id="KW-0732">Signal</keyword>
<dbReference type="AlphaFoldDB" id="A0AAV3X6T0"/>
<proteinExistence type="predicted"/>
<dbReference type="Proteomes" id="UP001050975">
    <property type="component" value="Unassembled WGS sequence"/>
</dbReference>
<evidence type="ECO:0000313" key="2">
    <source>
        <dbReference type="EMBL" id="GET36044.1"/>
    </source>
</evidence>
<accession>A0AAV3X6T0</accession>
<evidence type="ECO:0000256" key="1">
    <source>
        <dbReference type="SAM" id="SignalP"/>
    </source>
</evidence>
<organism evidence="2 3">
    <name type="scientific">Microseira wollei NIES-4236</name>
    <dbReference type="NCBI Taxonomy" id="2530354"/>
    <lineage>
        <taxon>Bacteria</taxon>
        <taxon>Bacillati</taxon>
        <taxon>Cyanobacteriota</taxon>
        <taxon>Cyanophyceae</taxon>
        <taxon>Oscillatoriophycideae</taxon>
        <taxon>Aerosakkonematales</taxon>
        <taxon>Aerosakkonemataceae</taxon>
        <taxon>Microseira</taxon>
    </lineage>
</organism>
<keyword evidence="3" id="KW-1185">Reference proteome</keyword>
<dbReference type="EMBL" id="BLAY01000008">
    <property type="protein sequence ID" value="GET36044.1"/>
    <property type="molecule type" value="Genomic_DNA"/>
</dbReference>
<name>A0AAV3X6T0_9CYAN</name>
<reference evidence="2" key="1">
    <citation type="submission" date="2019-10" db="EMBL/GenBank/DDBJ databases">
        <title>Draft genome sequece of Microseira wollei NIES-4236.</title>
        <authorList>
            <person name="Yamaguchi H."/>
            <person name="Suzuki S."/>
            <person name="Kawachi M."/>
        </authorList>
    </citation>
    <scope>NUCLEOTIDE SEQUENCE</scope>
    <source>
        <strain evidence="2">NIES-4236</strain>
    </source>
</reference>
<feature type="chain" id="PRO_5043752558" evidence="1">
    <location>
        <begin position="30"/>
        <end position="239"/>
    </location>
</feature>